<feature type="transmembrane region" description="Helical" evidence="1">
    <location>
        <begin position="165"/>
        <end position="185"/>
    </location>
</feature>
<reference evidence="2" key="1">
    <citation type="submission" date="2024-07" db="EMBL/GenBank/DDBJ databases">
        <authorList>
            <person name="Li X.-J."/>
            <person name="Wang X."/>
        </authorList>
    </citation>
    <scope>NUCLEOTIDE SEQUENCE</scope>
    <source>
        <strain evidence="2">HSP-334</strain>
    </source>
</reference>
<dbReference type="RefSeq" id="WP_369710698.1">
    <property type="nucleotide sequence ID" value="NZ_CP165644.1"/>
</dbReference>
<feature type="transmembrane region" description="Helical" evidence="1">
    <location>
        <begin position="42"/>
        <end position="60"/>
    </location>
</feature>
<protein>
    <submittedName>
        <fullName evidence="2">Uncharacterized protein</fullName>
    </submittedName>
</protein>
<proteinExistence type="predicted"/>
<keyword evidence="1" id="KW-1133">Transmembrane helix</keyword>
<accession>A0AB39VG17</accession>
<evidence type="ECO:0000256" key="1">
    <source>
        <dbReference type="SAM" id="Phobius"/>
    </source>
</evidence>
<feature type="transmembrane region" description="Helical" evidence="1">
    <location>
        <begin position="104"/>
        <end position="126"/>
    </location>
</feature>
<dbReference type="AlphaFoldDB" id="A0AB39VG17"/>
<feature type="transmembrane region" description="Helical" evidence="1">
    <location>
        <begin position="138"/>
        <end position="159"/>
    </location>
</feature>
<keyword evidence="1" id="KW-0812">Transmembrane</keyword>
<dbReference type="EMBL" id="CP165644">
    <property type="protein sequence ID" value="XDU66331.1"/>
    <property type="molecule type" value="Genomic_DNA"/>
</dbReference>
<organism evidence="2">
    <name type="scientific">Leptotrichia rugosa</name>
    <dbReference type="NCBI Taxonomy" id="3239302"/>
    <lineage>
        <taxon>Bacteria</taxon>
        <taxon>Fusobacteriati</taxon>
        <taxon>Fusobacteriota</taxon>
        <taxon>Fusobacteriia</taxon>
        <taxon>Fusobacteriales</taxon>
        <taxon>Leptotrichiaceae</taxon>
        <taxon>Leptotrichia</taxon>
    </lineage>
</organism>
<dbReference type="KEGG" id="lrug:AB8B22_07875"/>
<feature type="transmembrane region" description="Helical" evidence="1">
    <location>
        <begin position="67"/>
        <end position="84"/>
    </location>
</feature>
<feature type="transmembrane region" description="Helical" evidence="1">
    <location>
        <begin position="12"/>
        <end position="30"/>
    </location>
</feature>
<keyword evidence="1" id="KW-0472">Membrane</keyword>
<sequence>MTKNKINNIDKLGNLVFILLTILFICLLFFNKSFLNWTFERHHNILSWYIRPLFLIPFCYFSYKRKLTGIFMTIFFLLTSMFWFPKPTSVSTQVNEFLNLEQKFLLNSPFYTKLIGIFIVFISLWGLSKALWKRNLKLGIAVLVLIAISKMFGSVIFAGEVGKSIFIPAIIGLVVCILGLYILFYTSKKND</sequence>
<gene>
    <name evidence="2" type="ORF">AB8B22_07875</name>
</gene>
<name>A0AB39VG17_9FUSO</name>
<evidence type="ECO:0000313" key="2">
    <source>
        <dbReference type="EMBL" id="XDU66331.1"/>
    </source>
</evidence>